<dbReference type="GO" id="GO:0022857">
    <property type="term" value="F:transmembrane transporter activity"/>
    <property type="evidence" value="ECO:0007669"/>
    <property type="project" value="InterPro"/>
</dbReference>
<feature type="transmembrane region" description="Helical" evidence="6">
    <location>
        <begin position="405"/>
        <end position="428"/>
    </location>
</feature>
<dbReference type="SUPFAM" id="SSF103473">
    <property type="entry name" value="MFS general substrate transporter"/>
    <property type="match status" value="1"/>
</dbReference>
<dbReference type="PANTHER" id="PTHR10924">
    <property type="entry name" value="MAJOR FACILITATOR SUPERFAMILY PROTEIN-RELATED"/>
    <property type="match status" value="1"/>
</dbReference>
<reference evidence="7 8" key="1">
    <citation type="journal article" date="2018" name="Nat. Ecol. Evol.">
        <title>Genomic signatures of mitonuclear coevolution across populations of Tigriopus californicus.</title>
        <authorList>
            <person name="Barreto F.S."/>
            <person name="Watson E.T."/>
            <person name="Lima T.G."/>
            <person name="Willett C.S."/>
            <person name="Edmands S."/>
            <person name="Li W."/>
            <person name="Burton R.S."/>
        </authorList>
    </citation>
    <scope>NUCLEOTIDE SEQUENCE [LARGE SCALE GENOMIC DNA]</scope>
    <source>
        <strain evidence="7 8">San Diego</strain>
    </source>
</reference>
<accession>A0A553NSZ0</accession>
<comment type="caution">
    <text evidence="7">The sequence shown here is derived from an EMBL/GenBank/DDBJ whole genome shotgun (WGS) entry which is preliminary data.</text>
</comment>
<comment type="subcellular location">
    <subcellularLocation>
        <location evidence="1">Membrane</location>
        <topology evidence="1">Multi-pass membrane protein</topology>
    </subcellularLocation>
</comment>
<dbReference type="Pfam" id="PF07690">
    <property type="entry name" value="MFS_1"/>
    <property type="match status" value="1"/>
</dbReference>
<evidence type="ECO:0008006" key="9">
    <source>
        <dbReference type="Google" id="ProtNLM"/>
    </source>
</evidence>
<dbReference type="GO" id="GO:0016020">
    <property type="term" value="C:membrane"/>
    <property type="evidence" value="ECO:0007669"/>
    <property type="project" value="UniProtKB-SubCell"/>
</dbReference>
<evidence type="ECO:0000256" key="2">
    <source>
        <dbReference type="ARBA" id="ARBA00022692"/>
    </source>
</evidence>
<name>A0A553NSZ0_TIGCA</name>
<protein>
    <recommendedName>
        <fullName evidence="9">Major facilitator superfamily (MFS) profile domain-containing protein</fullName>
    </recommendedName>
</protein>
<keyword evidence="2 6" id="KW-0812">Transmembrane</keyword>
<dbReference type="Gene3D" id="1.20.1250.20">
    <property type="entry name" value="MFS general substrate transporter like domains"/>
    <property type="match status" value="1"/>
</dbReference>
<dbReference type="Proteomes" id="UP000318571">
    <property type="component" value="Chromosome 1"/>
</dbReference>
<keyword evidence="3 6" id="KW-1133">Transmembrane helix</keyword>
<feature type="transmembrane region" description="Helical" evidence="6">
    <location>
        <begin position="434"/>
        <end position="452"/>
    </location>
</feature>
<feature type="transmembrane region" description="Helical" evidence="6">
    <location>
        <begin position="141"/>
        <end position="163"/>
    </location>
</feature>
<evidence type="ECO:0000313" key="8">
    <source>
        <dbReference type="Proteomes" id="UP000318571"/>
    </source>
</evidence>
<feature type="transmembrane region" description="Helical" evidence="6">
    <location>
        <begin position="79"/>
        <end position="101"/>
    </location>
</feature>
<feature type="transmembrane region" description="Helical" evidence="6">
    <location>
        <begin position="110"/>
        <end position="135"/>
    </location>
</feature>
<feature type="transmembrane region" description="Helical" evidence="6">
    <location>
        <begin position="41"/>
        <end position="59"/>
    </location>
</feature>
<gene>
    <name evidence="7" type="ORF">TCAL_04084</name>
</gene>
<dbReference type="OMA" id="WRNSDIA"/>
<evidence type="ECO:0000256" key="3">
    <source>
        <dbReference type="ARBA" id="ARBA00022989"/>
    </source>
</evidence>
<feature type="region of interest" description="Disordered" evidence="5">
    <location>
        <begin position="1"/>
        <end position="28"/>
    </location>
</feature>
<keyword evidence="8" id="KW-1185">Reference proteome</keyword>
<sequence>MRSIQMASPSSEIASPVEPTSDTSSTSAPSAPIYRVFKTRWYILSLFALLACFQCQVWNTWGPIEVAVKYGYGWHDSTVAMMANWGTIMFVVMAFPLSYFLEVRGLRETVILVSALSAIGTVIRTFSLGATYFTWSGHICSILNGISGVTVMSAPPVISALWFPPNERAFATAVAQVGNQLGSGVAYLLGPYMVPDTGIPTNETLLMSPLTIDKRMIQRDIEWYMIVTATIFVAILVLVVLYFPSQPSIPPSPSAEVPRTNYKSGLISIAQNPNMWLCMLAYAIPGGVNSGWAAVMTINFAPVGIDEAETGSIALISVLSCAFVTLGSAYGLDHVRRFLKSCLLTLLTMSALFFAWLALLCLQFIPFSKWQIYVSTIGGISCSFATNPLFFEYAVDLAYPISEGLVATFLTAFNNLIGMFFLGVFFIPNIKFTWMNYVLVGSSLISIPLVLLTKGNFRRMAVDDGTSSIDQEGYRIL</sequence>
<evidence type="ECO:0000313" key="7">
    <source>
        <dbReference type="EMBL" id="TRY68554.1"/>
    </source>
</evidence>
<dbReference type="InterPro" id="IPR049680">
    <property type="entry name" value="FLVCR1-2_SLC49-like"/>
</dbReference>
<dbReference type="OrthoDB" id="8190074at2759"/>
<dbReference type="PANTHER" id="PTHR10924:SF27">
    <property type="entry name" value="SOLUTE CARRIER FAMILY 49 MEMBER 4"/>
    <property type="match status" value="1"/>
</dbReference>
<feature type="transmembrane region" description="Helical" evidence="6">
    <location>
        <begin position="312"/>
        <end position="332"/>
    </location>
</feature>
<evidence type="ECO:0000256" key="5">
    <source>
        <dbReference type="SAM" id="MobiDB-lite"/>
    </source>
</evidence>
<dbReference type="AlphaFoldDB" id="A0A553NSZ0"/>
<feature type="transmembrane region" description="Helical" evidence="6">
    <location>
        <begin position="344"/>
        <end position="366"/>
    </location>
</feature>
<dbReference type="EMBL" id="VCGU01000010">
    <property type="protein sequence ID" value="TRY68554.1"/>
    <property type="molecule type" value="Genomic_DNA"/>
</dbReference>
<keyword evidence="4 6" id="KW-0472">Membrane</keyword>
<dbReference type="InterPro" id="IPR011701">
    <property type="entry name" value="MFS"/>
</dbReference>
<feature type="compositionally biased region" description="Low complexity" evidence="5">
    <location>
        <begin position="19"/>
        <end position="28"/>
    </location>
</feature>
<evidence type="ECO:0000256" key="1">
    <source>
        <dbReference type="ARBA" id="ARBA00004141"/>
    </source>
</evidence>
<feature type="transmembrane region" description="Helical" evidence="6">
    <location>
        <begin position="372"/>
        <end position="393"/>
    </location>
</feature>
<feature type="compositionally biased region" description="Polar residues" evidence="5">
    <location>
        <begin position="1"/>
        <end position="13"/>
    </location>
</feature>
<evidence type="ECO:0000256" key="4">
    <source>
        <dbReference type="ARBA" id="ARBA00023136"/>
    </source>
</evidence>
<dbReference type="InterPro" id="IPR036259">
    <property type="entry name" value="MFS_trans_sf"/>
</dbReference>
<proteinExistence type="predicted"/>
<evidence type="ECO:0000256" key="6">
    <source>
        <dbReference type="SAM" id="Phobius"/>
    </source>
</evidence>
<feature type="transmembrane region" description="Helical" evidence="6">
    <location>
        <begin position="223"/>
        <end position="243"/>
    </location>
</feature>
<organism evidence="7 8">
    <name type="scientific">Tigriopus californicus</name>
    <name type="common">Marine copepod</name>
    <dbReference type="NCBI Taxonomy" id="6832"/>
    <lineage>
        <taxon>Eukaryota</taxon>
        <taxon>Metazoa</taxon>
        <taxon>Ecdysozoa</taxon>
        <taxon>Arthropoda</taxon>
        <taxon>Crustacea</taxon>
        <taxon>Multicrustacea</taxon>
        <taxon>Hexanauplia</taxon>
        <taxon>Copepoda</taxon>
        <taxon>Harpacticoida</taxon>
        <taxon>Harpacticidae</taxon>
        <taxon>Tigriopus</taxon>
    </lineage>
</organism>